<dbReference type="CDD" id="cd02989">
    <property type="entry name" value="Phd_like_TxnDC9"/>
    <property type="match status" value="1"/>
</dbReference>
<dbReference type="InterPro" id="IPR036249">
    <property type="entry name" value="Thioredoxin-like_sf"/>
</dbReference>
<protein>
    <recommendedName>
        <fullName evidence="4">Thioredoxin domain-containing protein</fullName>
    </recommendedName>
</protein>
<dbReference type="EMBL" id="HBGN01008554">
    <property type="protein sequence ID" value="CAD9319567.1"/>
    <property type="molecule type" value="Transcribed_RNA"/>
</dbReference>
<dbReference type="Gene3D" id="3.40.30.10">
    <property type="entry name" value="Glutaredoxin"/>
    <property type="match status" value="1"/>
</dbReference>
<evidence type="ECO:0000313" key="2">
    <source>
        <dbReference type="EMBL" id="CAD9319567.1"/>
    </source>
</evidence>
<dbReference type="SUPFAM" id="SSF52833">
    <property type="entry name" value="Thioredoxin-like"/>
    <property type="match status" value="1"/>
</dbReference>
<accession>A0A6V2D7C0</accession>
<proteinExistence type="predicted"/>
<evidence type="ECO:0008006" key="4">
    <source>
        <dbReference type="Google" id="ProtNLM"/>
    </source>
</evidence>
<feature type="region of interest" description="Disordered" evidence="1">
    <location>
        <begin position="213"/>
        <end position="235"/>
    </location>
</feature>
<dbReference type="AlphaFoldDB" id="A0A6V2D7C0"/>
<sequence length="255" mass="28729">MDLGYGNSNQVMGEATAAVIQASFKAQEDALNSEMKRYDDLLNSTDDTLEAIRERRLAQMKKAQVQRTKWREMGHGTYSALGQGQHSVDVAREFFDAAKKSERMVVHFHRPSTRICDVFHSHLEKLAAKHLETRFVKIDVEGCDDSNRGGGGSASFLVEKLGVVIMPTVLIVKDRKAVHHIRGFDELGGTDDFSTNLLAYVLGEHDGIKRTEDEEMPEELLQQEQSRSGVNSVRIRKAYGGRRTLRDSEQDFDED</sequence>
<dbReference type="PANTHER" id="PTHR21148">
    <property type="entry name" value="THIOREDOXIN DOMAIN-CONTAINING PROTEIN 9"/>
    <property type="match status" value="1"/>
</dbReference>
<organism evidence="2">
    <name type="scientific">Ditylum brightwellii</name>
    <dbReference type="NCBI Taxonomy" id="49249"/>
    <lineage>
        <taxon>Eukaryota</taxon>
        <taxon>Sar</taxon>
        <taxon>Stramenopiles</taxon>
        <taxon>Ochrophyta</taxon>
        <taxon>Bacillariophyta</taxon>
        <taxon>Mediophyceae</taxon>
        <taxon>Lithodesmiophycidae</taxon>
        <taxon>Lithodesmiales</taxon>
        <taxon>Lithodesmiaceae</taxon>
        <taxon>Ditylum</taxon>
    </lineage>
</organism>
<reference evidence="2" key="1">
    <citation type="submission" date="2021-01" db="EMBL/GenBank/DDBJ databases">
        <authorList>
            <person name="Corre E."/>
            <person name="Pelletier E."/>
            <person name="Niang G."/>
            <person name="Scheremetjew M."/>
            <person name="Finn R."/>
            <person name="Kale V."/>
            <person name="Holt S."/>
            <person name="Cochrane G."/>
            <person name="Meng A."/>
            <person name="Brown T."/>
            <person name="Cohen L."/>
        </authorList>
    </citation>
    <scope>NUCLEOTIDE SEQUENCE</scope>
    <source>
        <strain evidence="3">GSO104</strain>
        <strain evidence="2">Pop2</strain>
    </source>
</reference>
<evidence type="ECO:0000256" key="1">
    <source>
        <dbReference type="SAM" id="MobiDB-lite"/>
    </source>
</evidence>
<dbReference type="EMBL" id="HBNS01012306">
    <property type="protein sequence ID" value="CAE4597764.1"/>
    <property type="molecule type" value="Transcribed_RNA"/>
</dbReference>
<name>A0A6V2D7C0_9STRA</name>
<gene>
    <name evidence="3" type="ORF">DBRI00130_LOCUS9934</name>
    <name evidence="2" type="ORF">DBRI1063_LOCUS5491</name>
</gene>
<evidence type="ECO:0000313" key="3">
    <source>
        <dbReference type="EMBL" id="CAE4597764.1"/>
    </source>
</evidence>